<evidence type="ECO:0000313" key="2">
    <source>
        <dbReference type="EMBL" id="TKW50513.1"/>
    </source>
</evidence>
<name>A0A4U6X682_9PEZI</name>
<keyword evidence="1" id="KW-0472">Membrane</keyword>
<feature type="transmembrane region" description="Helical" evidence="1">
    <location>
        <begin position="25"/>
        <end position="44"/>
    </location>
</feature>
<keyword evidence="1" id="KW-0812">Transmembrane</keyword>
<evidence type="ECO:0000256" key="1">
    <source>
        <dbReference type="SAM" id="Phobius"/>
    </source>
</evidence>
<reference evidence="2 3" key="1">
    <citation type="journal article" date="2019" name="PLoS ONE">
        <title>Comparative genome analysis indicates high evolutionary potential of pathogenicity genes in Colletotrichum tanaceti.</title>
        <authorList>
            <person name="Lelwala R.V."/>
            <person name="Korhonen P.K."/>
            <person name="Young N.D."/>
            <person name="Scott J.B."/>
            <person name="Ades P.A."/>
            <person name="Gasser R.B."/>
            <person name="Taylor P.W.J."/>
        </authorList>
    </citation>
    <scope>NUCLEOTIDE SEQUENCE [LARGE SCALE GENOMIC DNA]</scope>
    <source>
        <strain evidence="2">BRIP57314</strain>
    </source>
</reference>
<dbReference type="EMBL" id="PJEX01000388">
    <property type="protein sequence ID" value="TKW50513.1"/>
    <property type="molecule type" value="Genomic_DNA"/>
</dbReference>
<evidence type="ECO:0000313" key="3">
    <source>
        <dbReference type="Proteomes" id="UP000310108"/>
    </source>
</evidence>
<sequence>MDTFHVTQGLWGDTGSVLNAPVNPIFYFFAALLAAFFIYSLQGFKINHPSANQKKFFELTNSQPRKYYLANARTITAQCFSANPNKPMKIDLGQRHRRVDCAAVTHGQQDSQQ</sequence>
<accession>A0A4U6X682</accession>
<protein>
    <submittedName>
        <fullName evidence="2">Uncharacterized protein</fullName>
    </submittedName>
</protein>
<proteinExistence type="predicted"/>
<dbReference type="AlphaFoldDB" id="A0A4U6X682"/>
<gene>
    <name evidence="2" type="ORF">CTA1_12566</name>
</gene>
<keyword evidence="1" id="KW-1133">Transmembrane helix</keyword>
<dbReference type="Proteomes" id="UP000310108">
    <property type="component" value="Unassembled WGS sequence"/>
</dbReference>
<organism evidence="2 3">
    <name type="scientific">Colletotrichum tanaceti</name>
    <dbReference type="NCBI Taxonomy" id="1306861"/>
    <lineage>
        <taxon>Eukaryota</taxon>
        <taxon>Fungi</taxon>
        <taxon>Dikarya</taxon>
        <taxon>Ascomycota</taxon>
        <taxon>Pezizomycotina</taxon>
        <taxon>Sordariomycetes</taxon>
        <taxon>Hypocreomycetidae</taxon>
        <taxon>Glomerellales</taxon>
        <taxon>Glomerellaceae</taxon>
        <taxon>Colletotrichum</taxon>
        <taxon>Colletotrichum destructivum species complex</taxon>
    </lineage>
</organism>
<dbReference type="STRING" id="1306861.A0A4U6X682"/>
<keyword evidence="3" id="KW-1185">Reference proteome</keyword>
<comment type="caution">
    <text evidence="2">The sequence shown here is derived from an EMBL/GenBank/DDBJ whole genome shotgun (WGS) entry which is preliminary data.</text>
</comment>